<keyword evidence="3 4" id="KW-0326">Glycosidase</keyword>
<dbReference type="Proteomes" id="UP000231382">
    <property type="component" value="Unassembled WGS sequence"/>
</dbReference>
<dbReference type="GO" id="GO:0005975">
    <property type="term" value="P:carbohydrate metabolic process"/>
    <property type="evidence" value="ECO:0007669"/>
    <property type="project" value="InterPro"/>
</dbReference>
<evidence type="ECO:0000256" key="4">
    <source>
        <dbReference type="RuleBase" id="RU361187"/>
    </source>
</evidence>
<evidence type="ECO:0000256" key="1">
    <source>
        <dbReference type="ARBA" id="ARBA00009865"/>
    </source>
</evidence>
<reference evidence="6" key="1">
    <citation type="submission" date="2017-09" db="EMBL/GenBank/DDBJ databases">
        <title>Depth-based differentiation of microbial function through sediment-hosted aquifers and enrichment of novel symbionts in the deep terrestrial subsurface.</title>
        <authorList>
            <person name="Probst A.J."/>
            <person name="Ladd B."/>
            <person name="Jarett J.K."/>
            <person name="Geller-Mcgrath D.E."/>
            <person name="Sieber C.M.K."/>
            <person name="Emerson J.B."/>
            <person name="Anantharaman K."/>
            <person name="Thomas B.C."/>
            <person name="Malmstrom R."/>
            <person name="Stieglmeier M."/>
            <person name="Klingl A."/>
            <person name="Woyke T."/>
            <person name="Ryan C.M."/>
            <person name="Banfield J.F."/>
        </authorList>
    </citation>
    <scope>NUCLEOTIDE SEQUENCE [LARGE SCALE GENOMIC DNA]</scope>
</reference>
<evidence type="ECO:0000256" key="2">
    <source>
        <dbReference type="ARBA" id="ARBA00022801"/>
    </source>
</evidence>
<comment type="similarity">
    <text evidence="1 4">Belongs to the glycosyl hydrolase 43 family.</text>
</comment>
<evidence type="ECO:0000256" key="3">
    <source>
        <dbReference type="ARBA" id="ARBA00023295"/>
    </source>
</evidence>
<evidence type="ECO:0008006" key="7">
    <source>
        <dbReference type="Google" id="ProtNLM"/>
    </source>
</evidence>
<keyword evidence="2 4" id="KW-0378">Hydrolase</keyword>
<proteinExistence type="inferred from homology"/>
<evidence type="ECO:0000313" key="6">
    <source>
        <dbReference type="Proteomes" id="UP000231382"/>
    </source>
</evidence>
<comment type="caution">
    <text evidence="5">The sequence shown here is derived from an EMBL/GenBank/DDBJ whole genome shotgun (WGS) entry which is preliminary data.</text>
</comment>
<dbReference type="EMBL" id="PEZW01000021">
    <property type="protein sequence ID" value="PIS07474.1"/>
    <property type="molecule type" value="Genomic_DNA"/>
</dbReference>
<sequence>MKNKIVRLDEKFIRLWRKSDHPDQPSPKTTVGTAKLNCLNIMIKPIGDWKEIFAPTKNSRYVNDHTIFADKSGQYRLIGTTSSKNYAVHRERFFVEAIADKIDGTYIENKITFKYDPHPGVKISPFVFFSDKDKKFHLFFGPGKISHYISDDGENWTYAGVAVKTIWPLTRDPYIFHYNDKYLMYLTGSNNRIIVFESLDLSKWKYIGAALKLGLGSPVSPNSACESPSVLEHNGSFYLFTTIVPGLVGVKKHYNDTFVFRSSNPYDFGKFNGKNGQNAKLIGQLETHAPEIFIQDDKIFYTTCGWSKMPRPEGVDCDGVCIRELEID</sequence>
<dbReference type="SUPFAM" id="SSF75005">
    <property type="entry name" value="Arabinanase/levansucrase/invertase"/>
    <property type="match status" value="2"/>
</dbReference>
<dbReference type="Gene3D" id="2.115.10.20">
    <property type="entry name" value="Glycosyl hydrolase domain, family 43"/>
    <property type="match status" value="1"/>
</dbReference>
<dbReference type="GO" id="GO:0004553">
    <property type="term" value="F:hydrolase activity, hydrolyzing O-glycosyl compounds"/>
    <property type="evidence" value="ECO:0007669"/>
    <property type="project" value="InterPro"/>
</dbReference>
<dbReference type="InterPro" id="IPR006710">
    <property type="entry name" value="Glyco_hydro_43"/>
</dbReference>
<dbReference type="Pfam" id="PF04616">
    <property type="entry name" value="Glyco_hydro_43"/>
    <property type="match status" value="1"/>
</dbReference>
<gene>
    <name evidence="5" type="ORF">COT78_03305</name>
</gene>
<name>A0A2H0W651_9BACT</name>
<dbReference type="InterPro" id="IPR023296">
    <property type="entry name" value="Glyco_hydro_beta-prop_sf"/>
</dbReference>
<accession>A0A2H0W651</accession>
<dbReference type="AlphaFoldDB" id="A0A2H0W651"/>
<protein>
    <recommendedName>
        <fullName evidence="7">Glycosyl hydrolase family 32 N-terminal domain-containing protein</fullName>
    </recommendedName>
</protein>
<organism evidence="5 6">
    <name type="scientific">Candidatus Berkelbacteria bacterium CG10_big_fil_rev_8_21_14_0_10_43_13</name>
    <dbReference type="NCBI Taxonomy" id="1974514"/>
    <lineage>
        <taxon>Bacteria</taxon>
        <taxon>Candidatus Berkelbacteria</taxon>
    </lineage>
</organism>
<evidence type="ECO:0000313" key="5">
    <source>
        <dbReference type="EMBL" id="PIS07474.1"/>
    </source>
</evidence>